<dbReference type="SUPFAM" id="SSF48097">
    <property type="entry name" value="Regulator of G-protein signaling, RGS"/>
    <property type="match status" value="1"/>
</dbReference>
<dbReference type="PRINTS" id="PR01301">
    <property type="entry name" value="RGSPROTEIN"/>
</dbReference>
<reference evidence="4" key="1">
    <citation type="submission" date="2021-12" db="EMBL/GenBank/DDBJ databases">
        <title>Prjna785345.</title>
        <authorList>
            <person name="Rujirawat T."/>
            <person name="Krajaejun T."/>
        </authorList>
    </citation>
    <scope>NUCLEOTIDE SEQUENCE</scope>
    <source>
        <strain evidence="4">Pi057C3</strain>
    </source>
</reference>
<sequence length="662" mass="73826">MGALLGRHADNRDVRDIYDSSTLLPLMGADQRERVIQYARLRRSDQRNALRGAEGQVLLVIDGAINIFQNDQKLHTIYAIRNAVSAPENSLQTAARRARYDATGVDSQIEETTGAIRTNEILVYWRTAQDVVCRYSCQTEGEEVILKSLMGSRVELFGRVRYLSVSLRSLQKSSSQSLNVLTNADLVQLVADIPFFANIPQDQLVVLTELSTIRVYPAKSVVFREDEGVSTQMFVTLAGTLEVSSSRATAPLAKLEAGSFFGEMSLLINIPRAATVTTVESCLLMSIEKEAFHTFLDRLPNVKSNVYGLLKERLFAKAMMSGVLPYFKAVPPARLMQFSHGLTIEDHVHKGDCILDQEAKEKHRFGVVVYGVIEIVAGEGRPRSAKRDQSVFLTPGCYFGPFTFERLGYQRGKIFARSAAVLLTCPFSELLELFQEFPEVAAEAHIAWFGERCDLAAILRHAALTQRFQTFLEAEHSDENFTFCLDVQTFRSAARGERFELATYIMQRYIVPGSPKEVNLPATIRDSLILSLKTFIPTDEVPTTFYDSANDEIMRLMTKDSFPRFKKSPLFQGVLDALDPHLNRKGSKLLEVCHAFRESISIAKHGKVEGVAAVKMQRMLSTIRKSHERQGNLGAGKSFGGPGRQSGSAPNMGRFRAEAKPT</sequence>
<evidence type="ECO:0000256" key="1">
    <source>
        <dbReference type="SAM" id="MobiDB-lite"/>
    </source>
</evidence>
<organism evidence="4 5">
    <name type="scientific">Pythium insidiosum</name>
    <name type="common">Pythiosis disease agent</name>
    <dbReference type="NCBI Taxonomy" id="114742"/>
    <lineage>
        <taxon>Eukaryota</taxon>
        <taxon>Sar</taxon>
        <taxon>Stramenopiles</taxon>
        <taxon>Oomycota</taxon>
        <taxon>Peronosporomycetes</taxon>
        <taxon>Pythiales</taxon>
        <taxon>Pythiaceae</taxon>
        <taxon>Pythium</taxon>
    </lineage>
</organism>
<dbReference type="Gene3D" id="1.10.167.10">
    <property type="entry name" value="Regulator of G-protein Signalling 4, domain 2"/>
    <property type="match status" value="1"/>
</dbReference>
<name>A0AAD5QF59_PYTIN</name>
<dbReference type="PANTHER" id="PTHR10845">
    <property type="entry name" value="REGULATOR OF G PROTEIN SIGNALING"/>
    <property type="match status" value="1"/>
</dbReference>
<dbReference type="InterPro" id="IPR000595">
    <property type="entry name" value="cNMP-bd_dom"/>
</dbReference>
<feature type="domain" description="RGS" evidence="3">
    <location>
        <begin position="454"/>
        <end position="575"/>
    </location>
</feature>
<dbReference type="Pfam" id="PF00615">
    <property type="entry name" value="RGS"/>
    <property type="match status" value="1"/>
</dbReference>
<dbReference type="SMART" id="SM00315">
    <property type="entry name" value="RGS"/>
    <property type="match status" value="1"/>
</dbReference>
<protein>
    <recommendedName>
        <fullName evidence="6">Cyclic nucleotide-binding domain-containing protein</fullName>
    </recommendedName>
</protein>
<dbReference type="Proteomes" id="UP001209570">
    <property type="component" value="Unassembled WGS sequence"/>
</dbReference>
<evidence type="ECO:0000313" key="4">
    <source>
        <dbReference type="EMBL" id="KAJ0409431.1"/>
    </source>
</evidence>
<dbReference type="CDD" id="cd00038">
    <property type="entry name" value="CAP_ED"/>
    <property type="match status" value="1"/>
</dbReference>
<feature type="compositionally biased region" description="Gly residues" evidence="1">
    <location>
        <begin position="633"/>
        <end position="644"/>
    </location>
</feature>
<dbReference type="InterPro" id="IPR014710">
    <property type="entry name" value="RmlC-like_jellyroll"/>
</dbReference>
<dbReference type="Gene3D" id="2.60.120.10">
    <property type="entry name" value="Jelly Rolls"/>
    <property type="match status" value="2"/>
</dbReference>
<evidence type="ECO:0008006" key="6">
    <source>
        <dbReference type="Google" id="ProtNLM"/>
    </source>
</evidence>
<dbReference type="InterPro" id="IPR044926">
    <property type="entry name" value="RGS_subdomain_2"/>
</dbReference>
<dbReference type="SUPFAM" id="SSF51206">
    <property type="entry name" value="cAMP-binding domain-like"/>
    <property type="match status" value="2"/>
</dbReference>
<dbReference type="CDD" id="cd07440">
    <property type="entry name" value="RGS"/>
    <property type="match status" value="1"/>
</dbReference>
<dbReference type="SMART" id="SM00100">
    <property type="entry name" value="cNMP"/>
    <property type="match status" value="1"/>
</dbReference>
<dbReference type="InterPro" id="IPR036305">
    <property type="entry name" value="RGS_sf"/>
</dbReference>
<gene>
    <name evidence="4" type="ORF">P43SY_002321</name>
</gene>
<accession>A0AAD5QF59</accession>
<proteinExistence type="predicted"/>
<dbReference type="EMBL" id="JAKCXM010000004">
    <property type="protein sequence ID" value="KAJ0409431.1"/>
    <property type="molecule type" value="Genomic_DNA"/>
</dbReference>
<dbReference type="InterPro" id="IPR018490">
    <property type="entry name" value="cNMP-bd_dom_sf"/>
</dbReference>
<dbReference type="PANTHER" id="PTHR10845:SF192">
    <property type="entry name" value="DOUBLE HIT, ISOFORM B"/>
    <property type="match status" value="1"/>
</dbReference>
<feature type="domain" description="Cyclic nucleotide-binding" evidence="2">
    <location>
        <begin position="195"/>
        <end position="313"/>
    </location>
</feature>
<dbReference type="InterPro" id="IPR016137">
    <property type="entry name" value="RGS"/>
</dbReference>
<feature type="region of interest" description="Disordered" evidence="1">
    <location>
        <begin position="625"/>
        <end position="662"/>
    </location>
</feature>
<evidence type="ECO:0000259" key="3">
    <source>
        <dbReference type="PROSITE" id="PS50132"/>
    </source>
</evidence>
<dbReference type="InterPro" id="IPR018488">
    <property type="entry name" value="cNMP-bd_CS"/>
</dbReference>
<comment type="caution">
    <text evidence="4">The sequence shown here is derived from an EMBL/GenBank/DDBJ whole genome shotgun (WGS) entry which is preliminary data.</text>
</comment>
<dbReference type="AlphaFoldDB" id="A0AAD5QF59"/>
<dbReference type="PROSITE" id="PS50132">
    <property type="entry name" value="RGS"/>
    <property type="match status" value="1"/>
</dbReference>
<dbReference type="PROSITE" id="PS00889">
    <property type="entry name" value="CNMP_BINDING_2"/>
    <property type="match status" value="1"/>
</dbReference>
<dbReference type="Pfam" id="PF00027">
    <property type="entry name" value="cNMP_binding"/>
    <property type="match status" value="1"/>
</dbReference>
<dbReference type="PROSITE" id="PS50042">
    <property type="entry name" value="CNMP_BINDING_3"/>
    <property type="match status" value="1"/>
</dbReference>
<evidence type="ECO:0000259" key="2">
    <source>
        <dbReference type="PROSITE" id="PS50042"/>
    </source>
</evidence>
<evidence type="ECO:0000313" key="5">
    <source>
        <dbReference type="Proteomes" id="UP001209570"/>
    </source>
</evidence>
<keyword evidence="5" id="KW-1185">Reference proteome</keyword>